<evidence type="ECO:0000313" key="1">
    <source>
        <dbReference type="EMBL" id="MEI5685526.1"/>
    </source>
</evidence>
<dbReference type="RefSeq" id="WP_336544196.1">
    <property type="nucleotide sequence ID" value="NZ_JBBBDM010000001.1"/>
</dbReference>
<evidence type="ECO:0000313" key="2">
    <source>
        <dbReference type="Proteomes" id="UP001367771"/>
    </source>
</evidence>
<comment type="caution">
    <text evidence="1">The sequence shown here is derived from an EMBL/GenBank/DDBJ whole genome shotgun (WGS) entry which is preliminary data.</text>
</comment>
<dbReference type="Proteomes" id="UP001367771">
    <property type="component" value="Unassembled WGS sequence"/>
</dbReference>
<sequence>MTVHSGETRRVTLAAEPRVVADHDSALPGGRIAARRHRVALAHDAGDRSTVASATLRGATMKP</sequence>
<reference evidence="1 2" key="1">
    <citation type="journal article" date="2013" name="Int. J. Syst. Evol. Microbiol.">
        <title>Sphingomonas kyungheensis sp. nov., a bacterium with ginsenoside-converting activity isolated from soil of a ginseng field.</title>
        <authorList>
            <person name="Son H.M."/>
            <person name="Yang J.E."/>
            <person name="Park Y."/>
            <person name="Han C.K."/>
            <person name="Kim S.G."/>
            <person name="Kook M."/>
            <person name="Yi T.H."/>
        </authorList>
    </citation>
    <scope>NUCLEOTIDE SEQUENCE [LARGE SCALE GENOMIC DNA]</scope>
    <source>
        <strain evidence="1 2">LMG 26582</strain>
    </source>
</reference>
<accession>A0ABU8GYR7</accession>
<name>A0ABU8GYR7_9SPHN</name>
<keyword evidence="2" id="KW-1185">Reference proteome</keyword>
<protein>
    <submittedName>
        <fullName evidence="1">Uncharacterized protein</fullName>
    </submittedName>
</protein>
<gene>
    <name evidence="1" type="ORF">V8201_00385</name>
</gene>
<proteinExistence type="predicted"/>
<dbReference type="EMBL" id="JBBBDM010000001">
    <property type="protein sequence ID" value="MEI5685526.1"/>
    <property type="molecule type" value="Genomic_DNA"/>
</dbReference>
<organism evidence="1 2">
    <name type="scientific">Sphingomonas kyungheensis</name>
    <dbReference type="NCBI Taxonomy" id="1069987"/>
    <lineage>
        <taxon>Bacteria</taxon>
        <taxon>Pseudomonadati</taxon>
        <taxon>Pseudomonadota</taxon>
        <taxon>Alphaproteobacteria</taxon>
        <taxon>Sphingomonadales</taxon>
        <taxon>Sphingomonadaceae</taxon>
        <taxon>Sphingomonas</taxon>
    </lineage>
</organism>